<protein>
    <submittedName>
        <fullName evidence="2">Uncharacterized protein</fullName>
    </submittedName>
</protein>
<evidence type="ECO:0000313" key="3">
    <source>
        <dbReference type="Proteomes" id="UP000433652"/>
    </source>
</evidence>
<evidence type="ECO:0000256" key="1">
    <source>
        <dbReference type="SAM" id="MobiDB-lite"/>
    </source>
</evidence>
<dbReference type="EMBL" id="WTYM01000057">
    <property type="protein sequence ID" value="MXO60724.1"/>
    <property type="molecule type" value="Genomic_DNA"/>
</dbReference>
<dbReference type="OrthoDB" id="8454109at2"/>
<reference evidence="2 3" key="1">
    <citation type="submission" date="2019-12" db="EMBL/GenBank/DDBJ databases">
        <title>Genomic-based taxomic classification of the family Erythrobacteraceae.</title>
        <authorList>
            <person name="Xu L."/>
        </authorList>
    </citation>
    <scope>NUCLEOTIDE SEQUENCE [LARGE SCALE GENOMIC DNA]</scope>
    <source>
        <strain evidence="2 3">MCCC 1K01500</strain>
    </source>
</reference>
<comment type="caution">
    <text evidence="2">The sequence shown here is derived from an EMBL/GenBank/DDBJ whole genome shotgun (WGS) entry which is preliminary data.</text>
</comment>
<accession>A0A6I4SXA7</accession>
<feature type="compositionally biased region" description="Polar residues" evidence="1">
    <location>
        <begin position="12"/>
        <end position="25"/>
    </location>
</feature>
<organism evidence="2 3">
    <name type="scientific">Croceibacterium salegens</name>
    <dbReference type="NCBI Taxonomy" id="1737568"/>
    <lineage>
        <taxon>Bacteria</taxon>
        <taxon>Pseudomonadati</taxon>
        <taxon>Pseudomonadota</taxon>
        <taxon>Alphaproteobacteria</taxon>
        <taxon>Sphingomonadales</taxon>
        <taxon>Erythrobacteraceae</taxon>
        <taxon>Croceibacterium</taxon>
    </lineage>
</organism>
<gene>
    <name evidence="2" type="ORF">GRI89_14370</name>
</gene>
<evidence type="ECO:0000313" key="2">
    <source>
        <dbReference type="EMBL" id="MXO60724.1"/>
    </source>
</evidence>
<feature type="region of interest" description="Disordered" evidence="1">
    <location>
        <begin position="1"/>
        <end position="25"/>
    </location>
</feature>
<proteinExistence type="predicted"/>
<keyword evidence="3" id="KW-1185">Reference proteome</keyword>
<sequence>MNQAVGKYDPKSSLSQPGSGTQSATSEEWRLKLLDCAELLSPDEVSRDEITAAAKTFIAAIESGASIRFWSRAERENILQKLIEQPGCTIHPPIFHHHIASQQSSGIDGHIDRVASELEPTIRRWLRQERISKNFVLLLLLLRDSFTKVRQSDISRLHSKYFPEFDAGDLMIPYSLIFTKNRFRRNCSDLFHFVVKRQKDIVGGGISFNHLLFLIWLVPQSFSSYPAHWLMAVLRNRISNRHLTNDEISALRSLALRFGPEILKSIQSHDYFKDSTAFENVVDALEAVRNQIARPWAKADLLRLKLIDIRPLQAAKAARHYALNGISANLHLRRRPKVAICVSGQLRGYVKAYEAWSKSLLRGCEFRIFVDTWFNIGRAGLEPYRAVLPFEGWNFQRKYRDVGISLGLEELMSRYPTLYKHIDENGRTSKSELQEYYRTPFVNIEDEAEAKFAGLSNSEKMYYKIRSSFNMALNSVEEFDLFVRIRPDLPIRYLAFDWHDLSSLRHGPVIYAEKAYGIHYGALLAGDQFAVGGVEPMRVYSETADRAPRISKFDLFKFPNVLTGHVSLAQNCWLHGIDIRKCPAKFGSLEHPSPLSAKTIEECLQIDCDGRMDAVDCNLLTGIAADLRS</sequence>
<dbReference type="RefSeq" id="WP_159797118.1">
    <property type="nucleotide sequence ID" value="NZ_WTYM01000057.1"/>
</dbReference>
<dbReference type="Proteomes" id="UP000433652">
    <property type="component" value="Unassembled WGS sequence"/>
</dbReference>
<dbReference type="AlphaFoldDB" id="A0A6I4SXA7"/>
<name>A0A6I4SXA7_9SPHN</name>